<dbReference type="CDD" id="cd00161">
    <property type="entry name" value="beta-trefoil_Ricin-like"/>
    <property type="match status" value="1"/>
</dbReference>
<dbReference type="EMBL" id="CP023690">
    <property type="protein sequence ID" value="QEV57338.1"/>
    <property type="molecule type" value="Genomic_DNA"/>
</dbReference>
<dbReference type="AlphaFoldDB" id="A0A5P2WZ04"/>
<dbReference type="OrthoDB" id="4274870at2"/>
<evidence type="ECO:0000313" key="3">
    <source>
        <dbReference type="EMBL" id="QEV57338.1"/>
    </source>
</evidence>
<feature type="compositionally biased region" description="Low complexity" evidence="1">
    <location>
        <begin position="80"/>
        <end position="89"/>
    </location>
</feature>
<proteinExistence type="predicted"/>
<reference evidence="3 4" key="1">
    <citation type="submission" date="2017-09" db="EMBL/GenBank/DDBJ databases">
        <authorList>
            <person name="Lee N."/>
            <person name="Cho B.-K."/>
        </authorList>
    </citation>
    <scope>NUCLEOTIDE SEQUENCE [LARGE SCALE GENOMIC DNA]</scope>
    <source>
        <strain evidence="3 4">ATCC 27465</strain>
    </source>
</reference>
<accession>A0A5P2WZ04</accession>
<organism evidence="3 4">
    <name type="scientific">Streptomyces spectabilis</name>
    <dbReference type="NCBI Taxonomy" id="68270"/>
    <lineage>
        <taxon>Bacteria</taxon>
        <taxon>Bacillati</taxon>
        <taxon>Actinomycetota</taxon>
        <taxon>Actinomycetes</taxon>
        <taxon>Kitasatosporales</taxon>
        <taxon>Streptomycetaceae</taxon>
        <taxon>Streptomyces</taxon>
    </lineage>
</organism>
<feature type="region of interest" description="Disordered" evidence="1">
    <location>
        <begin position="57"/>
        <end position="91"/>
    </location>
</feature>
<dbReference type="PROSITE" id="PS50231">
    <property type="entry name" value="RICIN_B_LECTIN"/>
    <property type="match status" value="1"/>
</dbReference>
<protein>
    <recommendedName>
        <fullName evidence="2">Ricin B lectin domain-containing protein</fullName>
    </recommendedName>
</protein>
<evidence type="ECO:0000313" key="4">
    <source>
        <dbReference type="Proteomes" id="UP000326505"/>
    </source>
</evidence>
<dbReference type="InterPro" id="IPR000772">
    <property type="entry name" value="Ricin_B_lectin"/>
</dbReference>
<dbReference type="Gene3D" id="2.80.10.50">
    <property type="match status" value="2"/>
</dbReference>
<sequence length="262" mass="27493">MRKHRSAALDRSQCAITLDGWGRGMAGGQGHLAKTPARDGGMSGFDVPRRALRDVWGRRETCPRRGRNRPVRRGGPDGPRPASASGPGRCPRMKLTSSFTVRAGIAAGAALAASAVLAGPAHAGVSGQYTFQNAGTGKCLDVQAGSSADNTPLQQFSCNGKSHQRFSLSFEVDNPTSLMRAAHSNKCMQAFGTTPGTGVVQRPCDNVSGQRWEFIELGGNKVTVKNVASGLCLDDGAAPSGSRREVRQTVCTGAATQVWARS</sequence>
<dbReference type="KEGG" id="sspb:CP982_00100"/>
<dbReference type="SUPFAM" id="SSF50370">
    <property type="entry name" value="Ricin B-like lectins"/>
    <property type="match status" value="1"/>
</dbReference>
<feature type="domain" description="Ricin B lectin" evidence="2">
    <location>
        <begin position="126"/>
        <end position="262"/>
    </location>
</feature>
<evidence type="ECO:0000256" key="1">
    <source>
        <dbReference type="SAM" id="MobiDB-lite"/>
    </source>
</evidence>
<name>A0A5P2WZ04_STRST</name>
<gene>
    <name evidence="3" type="ORF">CP982_00100</name>
</gene>
<dbReference type="Proteomes" id="UP000326505">
    <property type="component" value="Chromosome"/>
</dbReference>
<dbReference type="SMART" id="SM00458">
    <property type="entry name" value="RICIN"/>
    <property type="match status" value="1"/>
</dbReference>
<evidence type="ECO:0000259" key="2">
    <source>
        <dbReference type="SMART" id="SM00458"/>
    </source>
</evidence>
<dbReference type="Pfam" id="PF00652">
    <property type="entry name" value="Ricin_B_lectin"/>
    <property type="match status" value="1"/>
</dbReference>
<dbReference type="InterPro" id="IPR035992">
    <property type="entry name" value="Ricin_B-like_lectins"/>
</dbReference>